<dbReference type="GO" id="GO:0004185">
    <property type="term" value="F:serine-type carboxypeptidase activity"/>
    <property type="evidence" value="ECO:0007669"/>
    <property type="project" value="InterPro"/>
</dbReference>
<dbReference type="EMBL" id="LT629791">
    <property type="protein sequence ID" value="SDU46963.1"/>
    <property type="molecule type" value="Genomic_DNA"/>
</dbReference>
<dbReference type="STRING" id="419479.SAMN04488563_1964"/>
<evidence type="ECO:0000256" key="3">
    <source>
        <dbReference type="ARBA" id="ARBA00022729"/>
    </source>
</evidence>
<dbReference type="OrthoDB" id="9770107at2"/>
<feature type="region of interest" description="Disordered" evidence="6">
    <location>
        <begin position="1"/>
        <end position="30"/>
    </location>
</feature>
<dbReference type="AlphaFoldDB" id="A0A1H2IS98"/>
<reference evidence="8" key="1">
    <citation type="submission" date="2016-10" db="EMBL/GenBank/DDBJ databases">
        <authorList>
            <person name="Varghese N."/>
            <person name="Submissions S."/>
        </authorList>
    </citation>
    <scope>NUCLEOTIDE SEQUENCE [LARGE SCALE GENOMIC DNA]</scope>
    <source>
        <strain evidence="8">DSM 45079</strain>
    </source>
</reference>
<evidence type="ECO:0000313" key="7">
    <source>
        <dbReference type="EMBL" id="SDU46963.1"/>
    </source>
</evidence>
<dbReference type="SUPFAM" id="SSF53474">
    <property type="entry name" value="alpha/beta-Hydrolases"/>
    <property type="match status" value="1"/>
</dbReference>
<keyword evidence="1 7" id="KW-0121">Carboxypeptidase</keyword>
<dbReference type="InterPro" id="IPR029058">
    <property type="entry name" value="AB_hydrolase_fold"/>
</dbReference>
<evidence type="ECO:0000256" key="6">
    <source>
        <dbReference type="SAM" id="MobiDB-lite"/>
    </source>
</evidence>
<dbReference type="InterPro" id="IPR001563">
    <property type="entry name" value="Peptidase_S10"/>
</dbReference>
<keyword evidence="2" id="KW-0645">Protease</keyword>
<feature type="compositionally biased region" description="Basic and acidic residues" evidence="6">
    <location>
        <begin position="13"/>
        <end position="24"/>
    </location>
</feature>
<keyword evidence="5" id="KW-0325">Glycoprotein</keyword>
<keyword evidence="4" id="KW-0378">Hydrolase</keyword>
<protein>
    <submittedName>
        <fullName evidence="7">Carboxypeptidase C (Cathepsin A)</fullName>
    </submittedName>
</protein>
<keyword evidence="8" id="KW-1185">Reference proteome</keyword>
<evidence type="ECO:0000256" key="4">
    <source>
        <dbReference type="ARBA" id="ARBA00022801"/>
    </source>
</evidence>
<evidence type="ECO:0000256" key="2">
    <source>
        <dbReference type="ARBA" id="ARBA00022670"/>
    </source>
</evidence>
<feature type="compositionally biased region" description="Low complexity" evidence="6">
    <location>
        <begin position="1"/>
        <end position="12"/>
    </location>
</feature>
<dbReference type="PANTHER" id="PTHR11802:SF3">
    <property type="entry name" value="RETINOID-INDUCIBLE SERINE CARBOXYPEPTIDASE"/>
    <property type="match status" value="1"/>
</dbReference>
<dbReference type="RefSeq" id="WP_046770299.1">
    <property type="nucleotide sequence ID" value="NZ_LBMC01000019.1"/>
</dbReference>
<dbReference type="Gene3D" id="3.40.50.1820">
    <property type="entry name" value="alpha/beta hydrolase"/>
    <property type="match status" value="1"/>
</dbReference>
<gene>
    <name evidence="7" type="ORF">SAMN04488563_1964</name>
</gene>
<proteinExistence type="predicted"/>
<dbReference type="Proteomes" id="UP000182977">
    <property type="component" value="Chromosome I"/>
</dbReference>
<name>A0A1H2IS98_9ACTN</name>
<sequence>MPEAATSESTAADADKAPEAKPLEDQQFTTQHAVTIGGERIQYTAKTGRIVMHDDAEQGAPKVAIFYTAYLRDGVTSTRNRPLVFIWNGGPGSSTIWLHMYSYGPRRVVFEGDPLVDVSRWELRENEHSLLDVADLVFVDPPSTGFSRTAPGVDAKEFYGIEVDAAVVGDFVLEFIARESRGDSPIVLFGESYGTLRAPAVADYLQQTPGLFVDGVILLSSLMDVAGTTFGVGVNNGPVGQLPSYAATALYHGVISGDLTTVVAEAEDFALNEYSVALLKGSRLTAAEEERIAKRLSELTGISAEYILRANLRVTLWRFMKELLRDRRRTVGRLDTRFTGVDSDSAGEAFENDPSYTAPTGAATAALTKYLRADLGWEADRPLLYRHIRPRFEWKHRESEQMGIWTPQLEVATLLRGAMYRSPHLKVLLLSGYYDLGTPFFPAELTFDHLHLDPDIARNVTKTRYESGHMIYLHEPSLAQTRADLAEFLTSVRTGICA</sequence>
<dbReference type="PANTHER" id="PTHR11802">
    <property type="entry name" value="SERINE PROTEASE FAMILY S10 SERINE CARBOXYPEPTIDASE"/>
    <property type="match status" value="1"/>
</dbReference>
<organism evidence="7 8">
    <name type="scientific">Jiangella alkaliphila</name>
    <dbReference type="NCBI Taxonomy" id="419479"/>
    <lineage>
        <taxon>Bacteria</taxon>
        <taxon>Bacillati</taxon>
        <taxon>Actinomycetota</taxon>
        <taxon>Actinomycetes</taxon>
        <taxon>Jiangellales</taxon>
        <taxon>Jiangellaceae</taxon>
        <taxon>Jiangella</taxon>
    </lineage>
</organism>
<dbReference type="Pfam" id="PF00450">
    <property type="entry name" value="Peptidase_S10"/>
    <property type="match status" value="1"/>
</dbReference>
<evidence type="ECO:0000256" key="1">
    <source>
        <dbReference type="ARBA" id="ARBA00022645"/>
    </source>
</evidence>
<keyword evidence="3" id="KW-0732">Signal</keyword>
<dbReference type="GO" id="GO:0006508">
    <property type="term" value="P:proteolysis"/>
    <property type="evidence" value="ECO:0007669"/>
    <property type="project" value="UniProtKB-KW"/>
</dbReference>
<evidence type="ECO:0000313" key="8">
    <source>
        <dbReference type="Proteomes" id="UP000182977"/>
    </source>
</evidence>
<accession>A0A1H2IS98</accession>
<evidence type="ECO:0000256" key="5">
    <source>
        <dbReference type="ARBA" id="ARBA00023180"/>
    </source>
</evidence>